<reference evidence="3 4" key="1">
    <citation type="submission" date="2020-08" db="EMBL/GenBank/DDBJ databases">
        <title>Genomic Encyclopedia of Type Strains, Phase IV (KMG-V): Genome sequencing to study the core and pangenomes of soil and plant-associated prokaryotes.</title>
        <authorList>
            <person name="Whitman W."/>
        </authorList>
    </citation>
    <scope>NUCLEOTIDE SEQUENCE [LARGE SCALE GENOMIC DNA]</scope>
    <source>
        <strain evidence="1 4">SEMIA 471</strain>
        <strain evidence="2 3">SEMIA 489</strain>
    </source>
</reference>
<accession>A0A7W6V6K1</accession>
<evidence type="ECO:0000313" key="2">
    <source>
        <dbReference type="EMBL" id="MBB4533526.1"/>
    </source>
</evidence>
<gene>
    <name evidence="1" type="ORF">GGE46_000235</name>
    <name evidence="2" type="ORF">GGE57_000235</name>
</gene>
<organism evidence="1 4">
    <name type="scientific">Rhizobium etli</name>
    <dbReference type="NCBI Taxonomy" id="29449"/>
    <lineage>
        <taxon>Bacteria</taxon>
        <taxon>Pseudomonadati</taxon>
        <taxon>Pseudomonadota</taxon>
        <taxon>Alphaproteobacteria</taxon>
        <taxon>Hyphomicrobiales</taxon>
        <taxon>Rhizobiaceae</taxon>
        <taxon>Rhizobium/Agrobacterium group</taxon>
        <taxon>Rhizobium</taxon>
    </lineage>
</organism>
<dbReference type="AlphaFoldDB" id="A0A7W6V6K1"/>
<evidence type="ECO:0000313" key="3">
    <source>
        <dbReference type="Proteomes" id="UP000523431"/>
    </source>
</evidence>
<comment type="caution">
    <text evidence="1">The sequence shown here is derived from an EMBL/GenBank/DDBJ whole genome shotgun (WGS) entry which is preliminary data.</text>
</comment>
<dbReference type="Proteomes" id="UP000557344">
    <property type="component" value="Unassembled WGS sequence"/>
</dbReference>
<protein>
    <submittedName>
        <fullName evidence="1">Uncharacterized protein</fullName>
    </submittedName>
</protein>
<dbReference type="EMBL" id="JACIHU010000001">
    <property type="protein sequence ID" value="MBB4477694.1"/>
    <property type="molecule type" value="Genomic_DNA"/>
</dbReference>
<evidence type="ECO:0000313" key="1">
    <source>
        <dbReference type="EMBL" id="MBB4477694.1"/>
    </source>
</evidence>
<dbReference type="Proteomes" id="UP000523431">
    <property type="component" value="Unassembled WGS sequence"/>
</dbReference>
<dbReference type="RefSeq" id="WP_183837236.1">
    <property type="nucleotide sequence ID" value="NZ_JACIHU010000001.1"/>
</dbReference>
<sequence length="109" mass="12450">MVFKPQRWMTRDFIFTAPPAFPDVTALQPERFHFRPHPRNLELPALVVAAFDGSQPWDLDAGFAAIAADLIGSEDQTEWSLAQFRCLDMKDDMERQACPLQSRMGKLRA</sequence>
<proteinExistence type="predicted"/>
<dbReference type="EMBL" id="JACIID010000001">
    <property type="protein sequence ID" value="MBB4533526.1"/>
    <property type="molecule type" value="Genomic_DNA"/>
</dbReference>
<evidence type="ECO:0000313" key="4">
    <source>
        <dbReference type="Proteomes" id="UP000557344"/>
    </source>
</evidence>
<name>A0A7W6V6K1_RHIET</name>